<name>A0AAV3ESZ3_ALIFS</name>
<dbReference type="PANTHER" id="PTHR30093:SF7">
    <property type="entry name" value="MSHA MAJOR PILIN SUBUNIT MSHA"/>
    <property type="match status" value="1"/>
</dbReference>
<organism evidence="2 3">
    <name type="scientific">Aliivibrio fischeri SR5</name>
    <dbReference type="NCBI Taxonomy" id="1088719"/>
    <lineage>
        <taxon>Bacteria</taxon>
        <taxon>Pseudomonadati</taxon>
        <taxon>Pseudomonadota</taxon>
        <taxon>Gammaproteobacteria</taxon>
        <taxon>Vibrionales</taxon>
        <taxon>Vibrionaceae</taxon>
        <taxon>Aliivibrio</taxon>
    </lineage>
</organism>
<reference evidence="2 3" key="1">
    <citation type="journal article" date="2012" name="J. Bacteriol.">
        <title>Draft Genome Sequence of Vibrio fischeri SR5, a Strain Isolated from the Light Organ of the Mediterranean Squid Sepiola robusta.</title>
        <authorList>
            <person name="Gyllborg M.C."/>
            <person name="Sahl J.W."/>
            <person name="Cronin D.C.III."/>
            <person name="Rasko D.A."/>
            <person name="Mandel M.J."/>
        </authorList>
    </citation>
    <scope>NUCLEOTIDE SEQUENCE [LARGE SCALE GENOMIC DNA]</scope>
    <source>
        <strain evidence="2 3">SR5</strain>
    </source>
</reference>
<gene>
    <name evidence="2" type="ORF">VFSR5_1727</name>
</gene>
<keyword evidence="1" id="KW-1133">Transmembrane helix</keyword>
<dbReference type="Pfam" id="PF07963">
    <property type="entry name" value="N_methyl"/>
    <property type="match status" value="1"/>
</dbReference>
<dbReference type="InterPro" id="IPR045584">
    <property type="entry name" value="Pilin-like"/>
</dbReference>
<dbReference type="PANTHER" id="PTHR30093">
    <property type="entry name" value="GENERAL SECRETION PATHWAY PROTEIN G"/>
    <property type="match status" value="1"/>
</dbReference>
<evidence type="ECO:0000256" key="1">
    <source>
        <dbReference type="SAM" id="Phobius"/>
    </source>
</evidence>
<keyword evidence="1" id="KW-0812">Transmembrane</keyword>
<comment type="caution">
    <text evidence="2">The sequence shown here is derived from an EMBL/GenBank/DDBJ whole genome shotgun (WGS) entry which is preliminary data.</text>
</comment>
<protein>
    <submittedName>
        <fullName evidence="2">MshA-like protein</fullName>
    </submittedName>
</protein>
<proteinExistence type="predicted"/>
<dbReference type="NCBIfam" id="TIGR02532">
    <property type="entry name" value="IV_pilin_GFxxxE"/>
    <property type="match status" value="1"/>
</dbReference>
<dbReference type="RefSeq" id="WP_005419923.1">
    <property type="nucleotide sequence ID" value="NZ_CM001400.1"/>
</dbReference>
<dbReference type="InterPro" id="IPR012902">
    <property type="entry name" value="N_methyl_site"/>
</dbReference>
<dbReference type="PROSITE" id="PS00409">
    <property type="entry name" value="PROKAR_NTER_METHYL"/>
    <property type="match status" value="1"/>
</dbReference>
<dbReference type="Proteomes" id="UP000004521">
    <property type="component" value="Chromosome I"/>
</dbReference>
<keyword evidence="1" id="KW-0472">Membrane</keyword>
<evidence type="ECO:0000313" key="3">
    <source>
        <dbReference type="Proteomes" id="UP000004521"/>
    </source>
</evidence>
<feature type="transmembrane region" description="Helical" evidence="1">
    <location>
        <begin position="12"/>
        <end position="31"/>
    </location>
</feature>
<dbReference type="Gene3D" id="3.30.700.10">
    <property type="entry name" value="Glycoprotein, Type 4 Pilin"/>
    <property type="match status" value="1"/>
</dbReference>
<sequence>MKKNRGFTLIELIVVIVILGILAVTAAPRFLSLQNDAHKSRAKGVFAEFTSGVNLYHAAWLTQGEPSVSSGVAVEYGNEKIFPSAEGFPLGTTNHQGIITGEGCGELWNALLNQDLSIEPYNTFTNINADIQYGYTATGECFYSYVSDYNNAASTGNELFYSPSTGKTYVKPYNKSK</sequence>
<dbReference type="EMBL" id="AHIH01000005">
    <property type="protein sequence ID" value="EHN70076.1"/>
    <property type="molecule type" value="Genomic_DNA"/>
</dbReference>
<dbReference type="SUPFAM" id="SSF54523">
    <property type="entry name" value="Pili subunits"/>
    <property type="match status" value="1"/>
</dbReference>
<evidence type="ECO:0000313" key="2">
    <source>
        <dbReference type="EMBL" id="EHN70076.1"/>
    </source>
</evidence>
<accession>A0AAV3ESZ3</accession>
<dbReference type="AlphaFoldDB" id="A0AAV3ESZ3"/>